<reference evidence="4 5" key="1">
    <citation type="journal article" date="2011" name="Genome Biol.">
        <title>Genome sequence of the insect pathogenic fungus Cordyceps militaris, a valued traditional Chinese medicine.</title>
        <authorList>
            <person name="Zheng P."/>
            <person name="Xia Y."/>
            <person name="Xiao G."/>
            <person name="Xiong C."/>
            <person name="Hu X."/>
            <person name="Zhang S."/>
            <person name="Zheng H."/>
            <person name="Huang Y."/>
            <person name="Zhou Y."/>
            <person name="Wang S."/>
            <person name="Zhao G.P."/>
            <person name="Liu X."/>
            <person name="St Leger R.J."/>
            <person name="Wang C."/>
        </authorList>
    </citation>
    <scope>NUCLEOTIDE SEQUENCE [LARGE SCALE GENOMIC DNA]</scope>
    <source>
        <strain evidence="4 5">CM01</strain>
    </source>
</reference>
<evidence type="ECO:0000313" key="4">
    <source>
        <dbReference type="EMBL" id="EGX87703.1"/>
    </source>
</evidence>
<dbReference type="OrthoDB" id="409848at2759"/>
<feature type="chain" id="PRO_5003446610" description="Periplasmic binding protein" evidence="3">
    <location>
        <begin position="22"/>
        <end position="776"/>
    </location>
</feature>
<feature type="transmembrane region" description="Helical" evidence="2">
    <location>
        <begin position="727"/>
        <end position="749"/>
    </location>
</feature>
<dbReference type="STRING" id="983644.G3JV27"/>
<feature type="compositionally biased region" description="Polar residues" evidence="1">
    <location>
        <begin position="96"/>
        <end position="106"/>
    </location>
</feature>
<dbReference type="OMA" id="GFSQNMI"/>
<keyword evidence="5" id="KW-1185">Reference proteome</keyword>
<sequence length="776" mass="85078">MFAPMLVRLLLLVRLLPTTTKLSFLSPPSSRSPTRRCKQLNFRLHKRLFRCSCSVINTLGELRTMFPEGDSTAEDGWSPAPRPPPPSVAHAKQLRPATSKSPHNYHSTPVRRLGDAFQGGCQAWADPSAEPVHPVPCFLWPAKTATGSLAFFSNIDGLAYIMTRLPKKSDVSPPRDAQLHVGYRSLGGPLVVEFWGLLTLQAPEYGSEGTDPSATSAFCASTYIKTTSVNHILFFFPCVFGSDCKPPQSLYHHSNFVSKKMHFKLGLLAAAATLCSAAFRDGCADAPWNSNTDYFLNKFDNDANLPFYPKYNKTYVTIKNRQRRFVVLHCSKEAPPRSVVGEEALIIQVPVKNVAALDGFSQNMIEMLGLSTSIRRTGVYADVTSSCVRGNMMDKITYDDDNWDKAEAVDVTFYGDTKDSDNKKVLVYNIGNYAPLTQLGYIKFFSMFFGLEELGTKLYDEIATSYRCAAANVQEALLSGAYPKGAYVSPIRKEGDKLTVFQSPWWSTILSDAGSRLVNVSADGETTGQGNPTTAQQVSISAITADGAFAKNSWAIIDTTQYDQLPGKQAPKENPKAVRVTADTYATRSGVSKNIYAVANKNVYLTDKASNRNMRHNFFDRGSARPDLVIRDMIAMLSPTMNPKYTTQFIRPVTKPDDEIALRRYSNTCAVKGKEIETLNLTSCAVPGWVQGFNSSGITPNAYGRADDQQSLATMSTSKGLSGGEKAGIAVGSVVGFLLIAAGVLFGGWKWRRAAAAKKKQQQEMNQVEKGSVTSE</sequence>
<keyword evidence="2" id="KW-0472">Membrane</keyword>
<feature type="region of interest" description="Disordered" evidence="1">
    <location>
        <begin position="70"/>
        <end position="106"/>
    </location>
</feature>
<dbReference type="GeneID" id="18171666"/>
<dbReference type="RefSeq" id="XP_006674860.1">
    <property type="nucleotide sequence ID" value="XM_006674797.1"/>
</dbReference>
<dbReference type="HOGENOM" id="CLU_360556_0_0_1"/>
<dbReference type="KEGG" id="cmt:CCM_09664"/>
<evidence type="ECO:0008006" key="6">
    <source>
        <dbReference type="Google" id="ProtNLM"/>
    </source>
</evidence>
<keyword evidence="2" id="KW-0812">Transmembrane</keyword>
<keyword evidence="2" id="KW-1133">Transmembrane helix</keyword>
<dbReference type="VEuPathDB" id="FungiDB:CCM_09664"/>
<dbReference type="InParanoid" id="G3JV27"/>
<evidence type="ECO:0000313" key="5">
    <source>
        <dbReference type="Proteomes" id="UP000001610"/>
    </source>
</evidence>
<dbReference type="PANTHER" id="PTHR38360:SF1">
    <property type="entry name" value="F12P19.7"/>
    <property type="match status" value="1"/>
</dbReference>
<dbReference type="Proteomes" id="UP000001610">
    <property type="component" value="Unassembled WGS sequence"/>
</dbReference>
<evidence type="ECO:0000256" key="1">
    <source>
        <dbReference type="SAM" id="MobiDB-lite"/>
    </source>
</evidence>
<name>G3JV27_CORMM</name>
<protein>
    <recommendedName>
        <fullName evidence="6">Periplasmic binding protein</fullName>
    </recommendedName>
</protein>
<proteinExistence type="predicted"/>
<dbReference type="AlphaFoldDB" id="G3JV27"/>
<evidence type="ECO:0000256" key="2">
    <source>
        <dbReference type="SAM" id="Phobius"/>
    </source>
</evidence>
<dbReference type="EMBL" id="JH126408">
    <property type="protein sequence ID" value="EGX87703.1"/>
    <property type="molecule type" value="Genomic_DNA"/>
</dbReference>
<dbReference type="PANTHER" id="PTHR38360">
    <property type="entry name" value="OS03G0120000 PROTEIN"/>
    <property type="match status" value="1"/>
</dbReference>
<keyword evidence="3" id="KW-0732">Signal</keyword>
<accession>G3JV27</accession>
<evidence type="ECO:0000256" key="3">
    <source>
        <dbReference type="SAM" id="SignalP"/>
    </source>
</evidence>
<gene>
    <name evidence="4" type="ORF">CCM_09664</name>
</gene>
<organism evidence="4 5">
    <name type="scientific">Cordyceps militaris (strain CM01)</name>
    <name type="common">Caterpillar fungus</name>
    <dbReference type="NCBI Taxonomy" id="983644"/>
    <lineage>
        <taxon>Eukaryota</taxon>
        <taxon>Fungi</taxon>
        <taxon>Dikarya</taxon>
        <taxon>Ascomycota</taxon>
        <taxon>Pezizomycotina</taxon>
        <taxon>Sordariomycetes</taxon>
        <taxon>Hypocreomycetidae</taxon>
        <taxon>Hypocreales</taxon>
        <taxon>Cordycipitaceae</taxon>
        <taxon>Cordyceps</taxon>
    </lineage>
</organism>
<dbReference type="eggNOG" id="ENOG502RXQG">
    <property type="taxonomic scope" value="Eukaryota"/>
</dbReference>
<feature type="signal peptide" evidence="3">
    <location>
        <begin position="1"/>
        <end position="21"/>
    </location>
</feature>